<evidence type="ECO:0000256" key="7">
    <source>
        <dbReference type="ARBA" id="ARBA00023172"/>
    </source>
</evidence>
<dbReference type="GO" id="GO:0007059">
    <property type="term" value="P:chromosome segregation"/>
    <property type="evidence" value="ECO:0007669"/>
    <property type="project" value="UniProtKB-KW"/>
</dbReference>
<proteinExistence type="inferred from homology"/>
<evidence type="ECO:0000256" key="4">
    <source>
        <dbReference type="ARBA" id="ARBA00022829"/>
    </source>
</evidence>
<dbReference type="SUPFAM" id="SSF47823">
    <property type="entry name" value="lambda integrase-like, N-terminal domain"/>
    <property type="match status" value="1"/>
</dbReference>
<evidence type="ECO:0000256" key="2">
    <source>
        <dbReference type="ARBA" id="ARBA00022490"/>
    </source>
</evidence>
<dbReference type="InterPro" id="IPR010998">
    <property type="entry name" value="Integrase_recombinase_N"/>
</dbReference>
<comment type="subcellular location">
    <subcellularLocation>
        <location evidence="1">Cytoplasm</location>
    </subcellularLocation>
</comment>
<sequence>MVIDLAQMSRSVTEYLNHLSVERGLSKNTVAAYRRDLSRFMQFAEENSEQDLSEEFMSSYVATLRGSPLKLAESSISRAVVTIRNFSSFTSKEENLIDPIRNFAPPKIPQRLPKALSYQTIMQLIDGARRESNPMALRDCALIDLMYSTGSRISEVLDLKVGDLDSSDESLMVRVSGKGNKQRVVPVGSFAREAVDSYLVRLRPQLLKNRRSDYLFLNSRGTRLSRQSAWQIISDVAKSLRIEGVSPHSLRHSFGTHLLDGGADIRVVQELLGHSSVTTTQIYTLVTIDRIRESYSAAHPRAQ</sequence>
<feature type="domain" description="Core-binding (CB)" evidence="10">
    <location>
        <begin position="6"/>
        <end position="91"/>
    </location>
</feature>
<dbReference type="PROSITE" id="PS51900">
    <property type="entry name" value="CB"/>
    <property type="match status" value="1"/>
</dbReference>
<dbReference type="InterPro" id="IPR044068">
    <property type="entry name" value="CB"/>
</dbReference>
<accession>A0A6J6FEK5</accession>
<dbReference type="PROSITE" id="PS51898">
    <property type="entry name" value="TYR_RECOMBINASE"/>
    <property type="match status" value="1"/>
</dbReference>
<dbReference type="GO" id="GO:0015074">
    <property type="term" value="P:DNA integration"/>
    <property type="evidence" value="ECO:0007669"/>
    <property type="project" value="UniProtKB-KW"/>
</dbReference>
<dbReference type="Gene3D" id="1.10.150.130">
    <property type="match status" value="1"/>
</dbReference>
<dbReference type="InterPro" id="IPR011010">
    <property type="entry name" value="DNA_brk_join_enz"/>
</dbReference>
<keyword evidence="6" id="KW-0238">DNA-binding</keyword>
<evidence type="ECO:0000259" key="10">
    <source>
        <dbReference type="PROSITE" id="PS51900"/>
    </source>
</evidence>
<keyword evidence="7" id="KW-0233">DNA recombination</keyword>
<dbReference type="EMBL" id="CAEZUD010000015">
    <property type="protein sequence ID" value="CAB4587332.1"/>
    <property type="molecule type" value="Genomic_DNA"/>
</dbReference>
<keyword evidence="8" id="KW-0131">Cell cycle</keyword>
<dbReference type="GO" id="GO:0005737">
    <property type="term" value="C:cytoplasm"/>
    <property type="evidence" value="ECO:0007669"/>
    <property type="project" value="UniProtKB-SubCell"/>
</dbReference>
<evidence type="ECO:0000256" key="6">
    <source>
        <dbReference type="ARBA" id="ARBA00023125"/>
    </source>
</evidence>
<reference evidence="11" key="1">
    <citation type="submission" date="2020-05" db="EMBL/GenBank/DDBJ databases">
        <authorList>
            <person name="Chiriac C."/>
            <person name="Salcher M."/>
            <person name="Ghai R."/>
            <person name="Kavagutti S V."/>
        </authorList>
    </citation>
    <scope>NUCLEOTIDE SEQUENCE</scope>
</reference>
<keyword evidence="3" id="KW-0132">Cell division</keyword>
<gene>
    <name evidence="11" type="ORF">UFOPK1778_00450</name>
</gene>
<organism evidence="11">
    <name type="scientific">freshwater metagenome</name>
    <dbReference type="NCBI Taxonomy" id="449393"/>
    <lineage>
        <taxon>unclassified sequences</taxon>
        <taxon>metagenomes</taxon>
        <taxon>ecological metagenomes</taxon>
    </lineage>
</organism>
<dbReference type="CDD" id="cd00798">
    <property type="entry name" value="INT_XerDC_C"/>
    <property type="match status" value="1"/>
</dbReference>
<protein>
    <submittedName>
        <fullName evidence="11">Unannotated protein</fullName>
    </submittedName>
</protein>
<dbReference type="GO" id="GO:0003677">
    <property type="term" value="F:DNA binding"/>
    <property type="evidence" value="ECO:0007669"/>
    <property type="project" value="UniProtKB-KW"/>
</dbReference>
<dbReference type="Pfam" id="PF02899">
    <property type="entry name" value="Phage_int_SAM_1"/>
    <property type="match status" value="1"/>
</dbReference>
<dbReference type="SUPFAM" id="SSF56349">
    <property type="entry name" value="DNA breaking-rejoining enzymes"/>
    <property type="match status" value="1"/>
</dbReference>
<dbReference type="AlphaFoldDB" id="A0A6J6FEK5"/>
<feature type="domain" description="Tyr recombinase" evidence="9">
    <location>
        <begin position="111"/>
        <end position="296"/>
    </location>
</feature>
<evidence type="ECO:0000256" key="8">
    <source>
        <dbReference type="ARBA" id="ARBA00023306"/>
    </source>
</evidence>
<dbReference type="InterPro" id="IPR050090">
    <property type="entry name" value="Tyrosine_recombinase_XerCD"/>
</dbReference>
<dbReference type="NCBIfam" id="NF001399">
    <property type="entry name" value="PRK00283.1"/>
    <property type="match status" value="1"/>
</dbReference>
<dbReference type="PANTHER" id="PTHR30349">
    <property type="entry name" value="PHAGE INTEGRASE-RELATED"/>
    <property type="match status" value="1"/>
</dbReference>
<dbReference type="InterPro" id="IPR013762">
    <property type="entry name" value="Integrase-like_cat_sf"/>
</dbReference>
<dbReference type="GO" id="GO:0006310">
    <property type="term" value="P:DNA recombination"/>
    <property type="evidence" value="ECO:0007669"/>
    <property type="project" value="UniProtKB-KW"/>
</dbReference>
<dbReference type="PANTHER" id="PTHR30349:SF81">
    <property type="entry name" value="TYROSINE RECOMBINASE XERC"/>
    <property type="match status" value="1"/>
</dbReference>
<dbReference type="GO" id="GO:0051301">
    <property type="term" value="P:cell division"/>
    <property type="evidence" value="ECO:0007669"/>
    <property type="project" value="UniProtKB-KW"/>
</dbReference>
<dbReference type="Gene3D" id="1.10.443.10">
    <property type="entry name" value="Intergrase catalytic core"/>
    <property type="match status" value="1"/>
</dbReference>
<dbReference type="Pfam" id="PF00589">
    <property type="entry name" value="Phage_integrase"/>
    <property type="match status" value="1"/>
</dbReference>
<evidence type="ECO:0000256" key="1">
    <source>
        <dbReference type="ARBA" id="ARBA00004496"/>
    </source>
</evidence>
<evidence type="ECO:0000313" key="11">
    <source>
        <dbReference type="EMBL" id="CAB4587332.1"/>
    </source>
</evidence>
<dbReference type="InterPro" id="IPR004107">
    <property type="entry name" value="Integrase_SAM-like_N"/>
</dbReference>
<evidence type="ECO:0000259" key="9">
    <source>
        <dbReference type="PROSITE" id="PS51898"/>
    </source>
</evidence>
<dbReference type="InterPro" id="IPR002104">
    <property type="entry name" value="Integrase_catalytic"/>
</dbReference>
<evidence type="ECO:0000256" key="5">
    <source>
        <dbReference type="ARBA" id="ARBA00022908"/>
    </source>
</evidence>
<evidence type="ECO:0000256" key="3">
    <source>
        <dbReference type="ARBA" id="ARBA00022618"/>
    </source>
</evidence>
<keyword evidence="4" id="KW-0159">Chromosome partition</keyword>
<keyword evidence="5" id="KW-0229">DNA integration</keyword>
<keyword evidence="2" id="KW-0963">Cytoplasm</keyword>
<dbReference type="HAMAP" id="MF_01808">
    <property type="entry name" value="Recomb_XerC_XerD"/>
    <property type="match status" value="1"/>
</dbReference>
<dbReference type="InterPro" id="IPR023009">
    <property type="entry name" value="Tyrosine_recombinase_XerC/XerD"/>
</dbReference>
<name>A0A6J6FEK5_9ZZZZ</name>